<sequence>MWETVKYGRTLRIAAMSSLVIPLLIVILFQQIWAWMIALLVLWIIAVGCVTEWSIRTSRTAILQTEQLKAIRILNHHRHDWMNDLQIISGYIQLKKHDKLVNSVERIRDRMFAESKIAKLGIPSLVMFFQSFRTVCNEIQLDINIVDELNLAELPLAIPLETLSAQVQDMVWTYVEHAEQGLGEPQVLYIAFENYQQELCVRFHYEGEIRSDSDWSSKVKSALQGQFVRVEQEQVPGSLHMYVSCTA</sequence>
<dbReference type="SUPFAM" id="SSF55890">
    <property type="entry name" value="Sporulation response regulatory protein Spo0B"/>
    <property type="match status" value="1"/>
</dbReference>
<evidence type="ECO:0000313" key="6">
    <source>
        <dbReference type="EMBL" id="OPA80357.1"/>
    </source>
</evidence>
<comment type="caution">
    <text evidence="6">The sequence shown here is derived from an EMBL/GenBank/DDBJ whole genome shotgun (WGS) entry which is preliminary data.</text>
</comment>
<protein>
    <recommendedName>
        <fullName evidence="5">SpoOB alpha-helical domain-containing protein</fullName>
    </recommendedName>
</protein>
<proteinExistence type="predicted"/>
<feature type="transmembrane region" description="Helical" evidence="4">
    <location>
        <begin position="35"/>
        <end position="55"/>
    </location>
</feature>
<keyword evidence="2" id="KW-0808">Transferase</keyword>
<dbReference type="Gene3D" id="1.10.287.130">
    <property type="match status" value="1"/>
</dbReference>
<feature type="transmembrane region" description="Helical" evidence="4">
    <location>
        <begin position="12"/>
        <end position="29"/>
    </location>
</feature>
<dbReference type="AlphaFoldDB" id="A0A1T2XKG3"/>
<dbReference type="STRING" id="1324314.BVG16_06385"/>
<keyword evidence="4" id="KW-0812">Transmembrane</keyword>
<organism evidence="6 7">
    <name type="scientific">Paenibacillus selenitireducens</name>
    <dbReference type="NCBI Taxonomy" id="1324314"/>
    <lineage>
        <taxon>Bacteria</taxon>
        <taxon>Bacillati</taxon>
        <taxon>Bacillota</taxon>
        <taxon>Bacilli</taxon>
        <taxon>Bacillales</taxon>
        <taxon>Paenibacillaceae</taxon>
        <taxon>Paenibacillus</taxon>
    </lineage>
</organism>
<dbReference type="Pfam" id="PF14689">
    <property type="entry name" value="SPOB_a"/>
    <property type="match status" value="1"/>
</dbReference>
<evidence type="ECO:0000256" key="4">
    <source>
        <dbReference type="SAM" id="Phobius"/>
    </source>
</evidence>
<keyword evidence="3" id="KW-0418">Kinase</keyword>
<evidence type="ECO:0000256" key="2">
    <source>
        <dbReference type="ARBA" id="ARBA00022679"/>
    </source>
</evidence>
<evidence type="ECO:0000259" key="5">
    <source>
        <dbReference type="Pfam" id="PF14689"/>
    </source>
</evidence>
<feature type="domain" description="SpoOB alpha-helical" evidence="5">
    <location>
        <begin position="69"/>
        <end position="120"/>
    </location>
</feature>
<evidence type="ECO:0000256" key="3">
    <source>
        <dbReference type="ARBA" id="ARBA00022777"/>
    </source>
</evidence>
<keyword evidence="7" id="KW-1185">Reference proteome</keyword>
<accession>A0A1T2XKG3</accession>
<evidence type="ECO:0000313" key="7">
    <source>
        <dbReference type="Proteomes" id="UP000190188"/>
    </source>
</evidence>
<keyword evidence="4" id="KW-0472">Membrane</keyword>
<dbReference type="InterPro" id="IPR039506">
    <property type="entry name" value="SPOB_a"/>
</dbReference>
<evidence type="ECO:0000256" key="1">
    <source>
        <dbReference type="ARBA" id="ARBA00022553"/>
    </source>
</evidence>
<name>A0A1T2XKG3_9BACL</name>
<dbReference type="InterPro" id="IPR016120">
    <property type="entry name" value="Sig_transdc_His_kin_SpoOB"/>
</dbReference>
<reference evidence="6 7" key="1">
    <citation type="submission" date="2017-01" db="EMBL/GenBank/DDBJ databases">
        <title>Genome analysis of Paenibacillus selenitrireducens ES3-24.</title>
        <authorList>
            <person name="Xu D."/>
            <person name="Yao R."/>
            <person name="Zheng S."/>
        </authorList>
    </citation>
    <scope>NUCLEOTIDE SEQUENCE [LARGE SCALE GENOMIC DNA]</scope>
    <source>
        <strain evidence="6 7">ES3-24</strain>
    </source>
</reference>
<dbReference type="Proteomes" id="UP000190188">
    <property type="component" value="Unassembled WGS sequence"/>
</dbReference>
<dbReference type="GO" id="GO:0000155">
    <property type="term" value="F:phosphorelay sensor kinase activity"/>
    <property type="evidence" value="ECO:0007669"/>
    <property type="project" value="InterPro"/>
</dbReference>
<keyword evidence="1" id="KW-0597">Phosphoprotein</keyword>
<keyword evidence="4" id="KW-1133">Transmembrane helix</keyword>
<dbReference type="EMBL" id="MSZX01000002">
    <property type="protein sequence ID" value="OPA80357.1"/>
    <property type="molecule type" value="Genomic_DNA"/>
</dbReference>
<gene>
    <name evidence="6" type="ORF">BVG16_06385</name>
</gene>